<dbReference type="PROSITE" id="PS50005">
    <property type="entry name" value="TPR"/>
    <property type="match status" value="1"/>
</dbReference>
<name>A0ABT3L170_9CYAN</name>
<evidence type="ECO:0000256" key="2">
    <source>
        <dbReference type="ARBA" id="ARBA00022803"/>
    </source>
</evidence>
<evidence type="ECO:0000256" key="1">
    <source>
        <dbReference type="ARBA" id="ARBA00022737"/>
    </source>
</evidence>
<organism evidence="5 6">
    <name type="scientific">Spirulina subsalsa FACHB-351</name>
    <dbReference type="NCBI Taxonomy" id="234711"/>
    <lineage>
        <taxon>Bacteria</taxon>
        <taxon>Bacillati</taxon>
        <taxon>Cyanobacteriota</taxon>
        <taxon>Cyanophyceae</taxon>
        <taxon>Spirulinales</taxon>
        <taxon>Spirulinaceae</taxon>
        <taxon>Spirulina</taxon>
    </lineage>
</organism>
<keyword evidence="1" id="KW-0677">Repeat</keyword>
<dbReference type="Pfam" id="PF13414">
    <property type="entry name" value="TPR_11"/>
    <property type="match status" value="1"/>
</dbReference>
<dbReference type="InterPro" id="IPR011990">
    <property type="entry name" value="TPR-like_helical_dom_sf"/>
</dbReference>
<dbReference type="PANTHER" id="PTHR44943:SF8">
    <property type="entry name" value="TPR REPEAT-CONTAINING PROTEIN MJ0263"/>
    <property type="match status" value="1"/>
</dbReference>
<feature type="transmembrane region" description="Helical" evidence="4">
    <location>
        <begin position="119"/>
        <end position="140"/>
    </location>
</feature>
<keyword evidence="4" id="KW-0472">Membrane</keyword>
<feature type="transmembrane region" description="Helical" evidence="4">
    <location>
        <begin position="146"/>
        <end position="167"/>
    </location>
</feature>
<keyword evidence="4" id="KW-1133">Transmembrane helix</keyword>
<reference evidence="5 6" key="1">
    <citation type="submission" date="2021-08" db="EMBL/GenBank/DDBJ databases">
        <title>Draft genome sequence of Spirulina subsalsa with high tolerance to salinity and hype-accumulation of phycocyanin.</title>
        <authorList>
            <person name="Pei H."/>
            <person name="Jiang L."/>
        </authorList>
    </citation>
    <scope>NUCLEOTIDE SEQUENCE [LARGE SCALE GENOMIC DNA]</scope>
    <source>
        <strain evidence="5 6">FACHB-351</strain>
    </source>
</reference>
<dbReference type="Gene3D" id="1.25.40.10">
    <property type="entry name" value="Tetratricopeptide repeat domain"/>
    <property type="match status" value="2"/>
</dbReference>
<gene>
    <name evidence="5" type="ORF">K4A83_03060</name>
</gene>
<evidence type="ECO:0000256" key="4">
    <source>
        <dbReference type="SAM" id="Phobius"/>
    </source>
</evidence>
<keyword evidence="2 3" id="KW-0802">TPR repeat</keyword>
<evidence type="ECO:0000313" key="6">
    <source>
        <dbReference type="Proteomes" id="UP001526426"/>
    </source>
</evidence>
<dbReference type="SMART" id="SM00028">
    <property type="entry name" value="TPR"/>
    <property type="match status" value="5"/>
</dbReference>
<dbReference type="EMBL" id="JAIHOM010000010">
    <property type="protein sequence ID" value="MCW6035253.1"/>
    <property type="molecule type" value="Genomic_DNA"/>
</dbReference>
<protein>
    <submittedName>
        <fullName evidence="5">Tetratricopeptide repeat protein</fullName>
    </submittedName>
</protein>
<feature type="transmembrane region" description="Helical" evidence="4">
    <location>
        <begin position="215"/>
        <end position="239"/>
    </location>
</feature>
<dbReference type="InterPro" id="IPR051685">
    <property type="entry name" value="Ycf3/AcsC/BcsC/TPR_MFPF"/>
</dbReference>
<dbReference type="SUPFAM" id="SSF48452">
    <property type="entry name" value="TPR-like"/>
    <property type="match status" value="1"/>
</dbReference>
<sequence length="475" mass="53845">MSLAQAIHHYQQAILEINANLLTQVLHKENVAKVLTARDAVQQQLDLKDHSKVSGSLLITLEILDHQLQDIFRELRKPDHNLDELDEWFDQWRAILKPTPSYWWWFQAPSDSQNGILRLLSIICLTGSSAIWLSLIPRILVSGTGLIGIMTILINSLLPLGNAGILAKNLGQEKIERLLRGFRLQNRLQSFHTLFSPEHKLGPPKPFSDRDRFSFSLLTLLCSILFVELGSAHLAHFYFRQASEAYDKKQLKIALEKYELSLRLNPDNPKIYLQLGNINHELVELDTAIRNYKIAVQSPDCSATAAASLASIYLAQKDYSQADNWLWKSVEDARKASQAGESYIITDQQFKNLEQLLTIHLNLEQNSQALRWINLGLGGVRNHPEKEYVLLTSLGKIQLKSQANSEAKFQLQKAIDLKPQKALAYCLMAEALAVEGLNGEAIVAWEQCNANADQTNPEEYQYQIKARSYLAEDLE</sequence>
<feature type="repeat" description="TPR" evidence="3">
    <location>
        <begin position="235"/>
        <end position="268"/>
    </location>
</feature>
<accession>A0ABT3L170</accession>
<proteinExistence type="predicted"/>
<comment type="caution">
    <text evidence="5">The sequence shown here is derived from an EMBL/GenBank/DDBJ whole genome shotgun (WGS) entry which is preliminary data.</text>
</comment>
<evidence type="ECO:0000256" key="3">
    <source>
        <dbReference type="PROSITE-ProRule" id="PRU00339"/>
    </source>
</evidence>
<keyword evidence="6" id="KW-1185">Reference proteome</keyword>
<dbReference type="Proteomes" id="UP001526426">
    <property type="component" value="Unassembled WGS sequence"/>
</dbReference>
<dbReference type="PANTHER" id="PTHR44943">
    <property type="entry name" value="CELLULOSE SYNTHASE OPERON PROTEIN C"/>
    <property type="match status" value="1"/>
</dbReference>
<evidence type="ECO:0000313" key="5">
    <source>
        <dbReference type="EMBL" id="MCW6035253.1"/>
    </source>
</evidence>
<keyword evidence="4" id="KW-0812">Transmembrane</keyword>
<dbReference type="RefSeq" id="WP_265262925.1">
    <property type="nucleotide sequence ID" value="NZ_JAIHOM010000010.1"/>
</dbReference>
<dbReference type="InterPro" id="IPR019734">
    <property type="entry name" value="TPR_rpt"/>
</dbReference>